<protein>
    <submittedName>
        <fullName evidence="3">Uncharacterized protein</fullName>
    </submittedName>
</protein>
<gene>
    <name evidence="3" type="ORF">DILT_LOCUS4564</name>
</gene>
<dbReference type="PANTHER" id="PTHR46154">
    <property type="match status" value="1"/>
</dbReference>
<keyword evidence="4" id="KW-1185">Reference proteome</keyword>
<dbReference type="AlphaFoldDB" id="A0A3P7LDT0"/>
<keyword evidence="1" id="KW-0813">Transport</keyword>
<dbReference type="InterPro" id="IPR038377">
    <property type="entry name" value="Na/Glc_symporter_sf"/>
</dbReference>
<evidence type="ECO:0000313" key="3">
    <source>
        <dbReference type="EMBL" id="VDN08733.1"/>
    </source>
</evidence>
<evidence type="ECO:0000256" key="2">
    <source>
        <dbReference type="SAM" id="Phobius"/>
    </source>
</evidence>
<dbReference type="Proteomes" id="UP000281553">
    <property type="component" value="Unassembled WGS sequence"/>
</dbReference>
<feature type="transmembrane region" description="Helical" evidence="2">
    <location>
        <begin position="15"/>
        <end position="43"/>
    </location>
</feature>
<feature type="transmembrane region" description="Helical" evidence="2">
    <location>
        <begin position="128"/>
        <end position="150"/>
    </location>
</feature>
<dbReference type="GO" id="GO:0015204">
    <property type="term" value="F:urea transmembrane transporter activity"/>
    <property type="evidence" value="ECO:0007669"/>
    <property type="project" value="InterPro"/>
</dbReference>
<proteinExistence type="predicted"/>
<accession>A0A3P7LDT0</accession>
<keyword evidence="2" id="KW-0812">Transmembrane</keyword>
<reference evidence="3 4" key="1">
    <citation type="submission" date="2018-11" db="EMBL/GenBank/DDBJ databases">
        <authorList>
            <consortium name="Pathogen Informatics"/>
        </authorList>
    </citation>
    <scope>NUCLEOTIDE SEQUENCE [LARGE SCALE GENOMIC DNA]</scope>
</reference>
<feature type="transmembrane region" description="Helical" evidence="2">
    <location>
        <begin position="103"/>
        <end position="121"/>
    </location>
</feature>
<feature type="transmembrane region" description="Helical" evidence="2">
    <location>
        <begin position="212"/>
        <end position="237"/>
    </location>
</feature>
<dbReference type="PANTHER" id="PTHR46154:SF4">
    <property type="entry name" value="UREA ACTIVE TRANSPORTER"/>
    <property type="match status" value="1"/>
</dbReference>
<organism evidence="3 4">
    <name type="scientific">Dibothriocephalus latus</name>
    <name type="common">Fish tapeworm</name>
    <name type="synonym">Diphyllobothrium latum</name>
    <dbReference type="NCBI Taxonomy" id="60516"/>
    <lineage>
        <taxon>Eukaryota</taxon>
        <taxon>Metazoa</taxon>
        <taxon>Spiralia</taxon>
        <taxon>Lophotrochozoa</taxon>
        <taxon>Platyhelminthes</taxon>
        <taxon>Cestoda</taxon>
        <taxon>Eucestoda</taxon>
        <taxon>Diphyllobothriidea</taxon>
        <taxon>Diphyllobothriidae</taxon>
        <taxon>Dibothriocephalus</taxon>
    </lineage>
</organism>
<feature type="transmembrane region" description="Helical" evidence="2">
    <location>
        <begin position="64"/>
        <end position="83"/>
    </location>
</feature>
<evidence type="ECO:0000256" key="1">
    <source>
        <dbReference type="ARBA" id="ARBA00022448"/>
    </source>
</evidence>
<dbReference type="EMBL" id="UYRU01045696">
    <property type="protein sequence ID" value="VDN08733.1"/>
    <property type="molecule type" value="Genomic_DNA"/>
</dbReference>
<dbReference type="InterPro" id="IPR031155">
    <property type="entry name" value="DUR"/>
</dbReference>
<dbReference type="OrthoDB" id="6285736at2759"/>
<keyword evidence="2" id="KW-1133">Transmembrane helix</keyword>
<dbReference type="Gene3D" id="1.20.1730.10">
    <property type="entry name" value="Sodium/glucose cotransporter"/>
    <property type="match status" value="1"/>
</dbReference>
<name>A0A3P7LDT0_DIBLA</name>
<sequence>MSWYSSFYFTSRSTAWYGISGAFYTALAGALALSLMAPLVVQLKTKAPGARTFLQVIYARFGKWPHLLFCFIAFSINVTALLALLTRATTGLIQNASVTSEEIVLAVFIFVVGLGLTYGGISGIYTTTYIYVGFYLWFTLILGCSFENIYDLINCQIGPVGNYNRSFLTFRSRASALSTIEDFGMSLVYTVMDQSYWQAIFNSDPESGGFSLLAAALIWFPMPAVFGTACGLGYLALNMAYGMVQLSPDMEKMGADYGFSLDIQQVRDMYVTSLNIFYWSAVGPNA</sequence>
<evidence type="ECO:0000313" key="4">
    <source>
        <dbReference type="Proteomes" id="UP000281553"/>
    </source>
</evidence>
<keyword evidence="2" id="KW-0472">Membrane</keyword>
<dbReference type="GO" id="GO:0005886">
    <property type="term" value="C:plasma membrane"/>
    <property type="evidence" value="ECO:0007669"/>
    <property type="project" value="TreeGrafter"/>
</dbReference>